<name>B7G0K1_PHATC</name>
<dbReference type="AlphaFoldDB" id="B7G0K1"/>
<sequence>MGNYKKGEQITTLPVYCVVPVFVEDENSNFSVDLPLFDADSSAVPALPKPSFPKDLRSRLRRHFQVVHTDDSHLVYAITSSLSLLFMEDDFQVNTILDGLPSYAHDIFDENVSIIHFWKCVANKISLERWKSLVQKVYQNQYILWIDHPLQDYASRQIPLLNSTQRQLLARRLDLSPKRSSVLSLIKLIHDKYTPRPYGVICKLRRVQLMHSCVPSAQLEMVSGGKEIGVMALFDTVENDPVSICAIENNRSIEQRDRLVEQRSGESCSCLRCRYEVDPSRLLSELNTSQQKILARFYMFSGMPHEAKLLYDKALKDEPENPELWHALGAVALSTCSFLEAQRIWKRAVDMYPEACSKHAGISLQNKKMRAYQYWGQASETKLPPVPTTWKPLLPQAFLAKALDETTCKQIIVWAESARWTQQRHYAVPTYDVPVHQVEPLLQWFRHWFQTAMAPTLADQFGTSSNYYVHDAFCVRYEAGQSSNHLPVHTDESTHSFVLALNEDYEGGVTNKRRYVIAAFLYHDDGSSSPLARLRKRKAIILKNTIRESKQQRTAFSFCFDTSR</sequence>
<dbReference type="KEGG" id="pti:PHATRDRAFT_46242"/>
<dbReference type="InterPro" id="IPR011990">
    <property type="entry name" value="TPR-like_helical_dom_sf"/>
</dbReference>
<gene>
    <name evidence="1" type="ORF">PHATRDRAFT_46242</name>
</gene>
<evidence type="ECO:0000313" key="2">
    <source>
        <dbReference type="Proteomes" id="UP000000759"/>
    </source>
</evidence>
<dbReference type="InParanoid" id="B7G0K1"/>
<proteinExistence type="predicted"/>
<organism evidence="1 2">
    <name type="scientific">Phaeodactylum tricornutum (strain CCAP 1055/1)</name>
    <dbReference type="NCBI Taxonomy" id="556484"/>
    <lineage>
        <taxon>Eukaryota</taxon>
        <taxon>Sar</taxon>
        <taxon>Stramenopiles</taxon>
        <taxon>Ochrophyta</taxon>
        <taxon>Bacillariophyta</taxon>
        <taxon>Bacillariophyceae</taxon>
        <taxon>Bacillariophycidae</taxon>
        <taxon>Naviculales</taxon>
        <taxon>Phaeodactylaceae</taxon>
        <taxon>Phaeodactylum</taxon>
    </lineage>
</organism>
<dbReference type="eggNOG" id="ENOG502S17R">
    <property type="taxonomic scope" value="Eukaryota"/>
</dbReference>
<dbReference type="Pfam" id="PF13428">
    <property type="entry name" value="TPR_14"/>
    <property type="match status" value="1"/>
</dbReference>
<evidence type="ECO:0000313" key="1">
    <source>
        <dbReference type="EMBL" id="EEC48101.1"/>
    </source>
</evidence>
<dbReference type="EMBL" id="CM000612">
    <property type="protein sequence ID" value="EEC48101.1"/>
    <property type="molecule type" value="Genomic_DNA"/>
</dbReference>
<dbReference type="Gene3D" id="2.60.120.620">
    <property type="entry name" value="q2cbj1_9rhob like domain"/>
    <property type="match status" value="1"/>
</dbReference>
<dbReference type="Gene3D" id="1.25.40.10">
    <property type="entry name" value="Tetratricopeptide repeat domain"/>
    <property type="match status" value="1"/>
</dbReference>
<dbReference type="HOGENOM" id="CLU_458209_0_0_1"/>
<dbReference type="Proteomes" id="UP000000759">
    <property type="component" value="Chromosome 9"/>
</dbReference>
<dbReference type="PaxDb" id="2850-Phatr46242"/>
<keyword evidence="2" id="KW-1185">Reference proteome</keyword>
<dbReference type="OrthoDB" id="69177at2759"/>
<dbReference type="RefSeq" id="XP_002180693.1">
    <property type="nucleotide sequence ID" value="XM_002180657.1"/>
</dbReference>
<dbReference type="GeneID" id="7201199"/>
<reference evidence="2" key="2">
    <citation type="submission" date="2008-08" db="EMBL/GenBank/DDBJ databases">
        <authorList>
            <consortium name="Diatom Consortium"/>
            <person name="Grigoriev I."/>
            <person name="Grimwood J."/>
            <person name="Kuo A."/>
            <person name="Otillar R.P."/>
            <person name="Salamov A."/>
            <person name="Detter J.C."/>
            <person name="Lindquist E."/>
            <person name="Shapiro H."/>
            <person name="Lucas S."/>
            <person name="Glavina del Rio T."/>
            <person name="Pitluck S."/>
            <person name="Rokhsar D."/>
            <person name="Bowler C."/>
        </authorList>
    </citation>
    <scope>GENOME REANNOTATION</scope>
    <source>
        <strain evidence="2">CCAP 1055/1</strain>
    </source>
</reference>
<accession>B7G0K1</accession>
<reference evidence="1 2" key="1">
    <citation type="journal article" date="2008" name="Nature">
        <title>The Phaeodactylum genome reveals the evolutionary history of diatom genomes.</title>
        <authorList>
            <person name="Bowler C."/>
            <person name="Allen A.E."/>
            <person name="Badger J.H."/>
            <person name="Grimwood J."/>
            <person name="Jabbari K."/>
            <person name="Kuo A."/>
            <person name="Maheswari U."/>
            <person name="Martens C."/>
            <person name="Maumus F."/>
            <person name="Otillar R.P."/>
            <person name="Rayko E."/>
            <person name="Salamov A."/>
            <person name="Vandepoele K."/>
            <person name="Beszteri B."/>
            <person name="Gruber A."/>
            <person name="Heijde M."/>
            <person name="Katinka M."/>
            <person name="Mock T."/>
            <person name="Valentin K."/>
            <person name="Verret F."/>
            <person name="Berges J.A."/>
            <person name="Brownlee C."/>
            <person name="Cadoret J.P."/>
            <person name="Chiovitti A."/>
            <person name="Choi C.J."/>
            <person name="Coesel S."/>
            <person name="De Martino A."/>
            <person name="Detter J.C."/>
            <person name="Durkin C."/>
            <person name="Falciatore A."/>
            <person name="Fournet J."/>
            <person name="Haruta M."/>
            <person name="Huysman M.J."/>
            <person name="Jenkins B.D."/>
            <person name="Jiroutova K."/>
            <person name="Jorgensen R.E."/>
            <person name="Joubert Y."/>
            <person name="Kaplan A."/>
            <person name="Kroger N."/>
            <person name="Kroth P.G."/>
            <person name="La Roche J."/>
            <person name="Lindquist E."/>
            <person name="Lommer M."/>
            <person name="Martin-Jezequel V."/>
            <person name="Lopez P.J."/>
            <person name="Lucas S."/>
            <person name="Mangogna M."/>
            <person name="McGinnis K."/>
            <person name="Medlin L.K."/>
            <person name="Montsant A."/>
            <person name="Oudot-Le Secq M.P."/>
            <person name="Napoli C."/>
            <person name="Obornik M."/>
            <person name="Parker M.S."/>
            <person name="Petit J.L."/>
            <person name="Porcel B.M."/>
            <person name="Poulsen N."/>
            <person name="Robison M."/>
            <person name="Rychlewski L."/>
            <person name="Rynearson T.A."/>
            <person name="Schmutz J."/>
            <person name="Shapiro H."/>
            <person name="Siaut M."/>
            <person name="Stanley M."/>
            <person name="Sussman M.R."/>
            <person name="Taylor A.R."/>
            <person name="Vardi A."/>
            <person name="von Dassow P."/>
            <person name="Vyverman W."/>
            <person name="Willis A."/>
            <person name="Wyrwicz L.S."/>
            <person name="Rokhsar D.S."/>
            <person name="Weissenbach J."/>
            <person name="Armbrust E.V."/>
            <person name="Green B.R."/>
            <person name="Van de Peer Y."/>
            <person name="Grigoriev I.V."/>
        </authorList>
    </citation>
    <scope>NUCLEOTIDE SEQUENCE [LARGE SCALE GENOMIC DNA]</scope>
    <source>
        <strain evidence="1 2">CCAP 1055/1</strain>
    </source>
</reference>
<dbReference type="SUPFAM" id="SSF48452">
    <property type="entry name" value="TPR-like"/>
    <property type="match status" value="1"/>
</dbReference>
<protein>
    <submittedName>
        <fullName evidence="1">Uncharacterized protein</fullName>
    </submittedName>
</protein>